<accession>A0A8T1KKM9</accession>
<protein>
    <submittedName>
        <fullName evidence="1">Uncharacterized protein</fullName>
    </submittedName>
</protein>
<name>A0A8T1KKM9_9STRA</name>
<dbReference type="Proteomes" id="UP000736787">
    <property type="component" value="Unassembled WGS sequence"/>
</dbReference>
<organism evidence="1 2">
    <name type="scientific">Phytophthora cactorum</name>
    <dbReference type="NCBI Taxonomy" id="29920"/>
    <lineage>
        <taxon>Eukaryota</taxon>
        <taxon>Sar</taxon>
        <taxon>Stramenopiles</taxon>
        <taxon>Oomycota</taxon>
        <taxon>Peronosporomycetes</taxon>
        <taxon>Peronosporales</taxon>
        <taxon>Peronosporaceae</taxon>
        <taxon>Phytophthora</taxon>
    </lineage>
</organism>
<proteinExistence type="predicted"/>
<comment type="caution">
    <text evidence="1">The sequence shown here is derived from an EMBL/GenBank/DDBJ whole genome shotgun (WGS) entry which is preliminary data.</text>
</comment>
<evidence type="ECO:0000313" key="1">
    <source>
        <dbReference type="EMBL" id="KAG2887876.1"/>
    </source>
</evidence>
<dbReference type="AlphaFoldDB" id="A0A8T1KKM9"/>
<evidence type="ECO:0000313" key="2">
    <source>
        <dbReference type="Proteomes" id="UP000736787"/>
    </source>
</evidence>
<reference evidence="1" key="1">
    <citation type="submission" date="2018-10" db="EMBL/GenBank/DDBJ databases">
        <title>Effector identification in a new, highly contiguous assembly of the strawberry crown rot pathogen Phytophthora cactorum.</title>
        <authorList>
            <person name="Armitage A.D."/>
            <person name="Nellist C.F."/>
            <person name="Bates H."/>
            <person name="Vickerstaff R.J."/>
            <person name="Harrison R.J."/>
        </authorList>
    </citation>
    <scope>NUCLEOTIDE SEQUENCE</scope>
    <source>
        <strain evidence="1">4040</strain>
    </source>
</reference>
<dbReference type="EMBL" id="RCMK01001832">
    <property type="protein sequence ID" value="KAG2887876.1"/>
    <property type="molecule type" value="Genomic_DNA"/>
</dbReference>
<gene>
    <name evidence="1" type="ORF">PC117_g25057</name>
</gene>
<sequence length="70" mass="7759">MLANKWVFSVLLDTRGSLVHARVCGFSQKLIDWAFMTTQLAHLSSESLLSSLRNPVIAGCRVPFGFVTFS</sequence>